<dbReference type="AlphaFoldDB" id="W6YT81"/>
<proteinExistence type="predicted"/>
<organism evidence="1 2">
    <name type="scientific">Cochliobolus carbonum (strain 26-R-13)</name>
    <name type="common">Maize leaf spot fungus</name>
    <name type="synonym">Bipolaris zeicola</name>
    <dbReference type="NCBI Taxonomy" id="930089"/>
    <lineage>
        <taxon>Eukaryota</taxon>
        <taxon>Fungi</taxon>
        <taxon>Dikarya</taxon>
        <taxon>Ascomycota</taxon>
        <taxon>Pezizomycotina</taxon>
        <taxon>Dothideomycetes</taxon>
        <taxon>Pleosporomycetidae</taxon>
        <taxon>Pleosporales</taxon>
        <taxon>Pleosporineae</taxon>
        <taxon>Pleosporaceae</taxon>
        <taxon>Bipolaris</taxon>
    </lineage>
</organism>
<sequence>MQLSRVLATFAVSIGATNASFNTFAIGATGLALIDVCLGAPSPINIPPPDCDRKTCCPADAPESGWLCC</sequence>
<dbReference type="GeneID" id="19149154"/>
<dbReference type="HOGENOM" id="CLU_2775580_0_0_1"/>
<dbReference type="Proteomes" id="UP000053841">
    <property type="component" value="Unassembled WGS sequence"/>
</dbReference>
<dbReference type="RefSeq" id="XP_007710989.1">
    <property type="nucleotide sequence ID" value="XM_007712799.1"/>
</dbReference>
<gene>
    <name evidence="1" type="ORF">COCCADRAFT_4005</name>
</gene>
<dbReference type="KEGG" id="bze:COCCADRAFT_4005"/>
<reference evidence="1 2" key="1">
    <citation type="journal article" date="2013" name="PLoS Genet.">
        <title>Comparative genome structure, secondary metabolite, and effector coding capacity across Cochliobolus pathogens.</title>
        <authorList>
            <person name="Condon B.J."/>
            <person name="Leng Y."/>
            <person name="Wu D."/>
            <person name="Bushley K.E."/>
            <person name="Ohm R.A."/>
            <person name="Otillar R."/>
            <person name="Martin J."/>
            <person name="Schackwitz W."/>
            <person name="Grimwood J."/>
            <person name="MohdZainudin N."/>
            <person name="Xue C."/>
            <person name="Wang R."/>
            <person name="Manning V.A."/>
            <person name="Dhillon B."/>
            <person name="Tu Z.J."/>
            <person name="Steffenson B.J."/>
            <person name="Salamov A."/>
            <person name="Sun H."/>
            <person name="Lowry S."/>
            <person name="LaButti K."/>
            <person name="Han J."/>
            <person name="Copeland A."/>
            <person name="Lindquist E."/>
            <person name="Barry K."/>
            <person name="Schmutz J."/>
            <person name="Baker S.E."/>
            <person name="Ciuffetti L.M."/>
            <person name="Grigoriev I.V."/>
            <person name="Zhong S."/>
            <person name="Turgeon B.G."/>
        </authorList>
    </citation>
    <scope>NUCLEOTIDE SEQUENCE [LARGE SCALE GENOMIC DNA]</scope>
    <source>
        <strain evidence="1 2">26-R-13</strain>
    </source>
</reference>
<accession>W6YT81</accession>
<protein>
    <recommendedName>
        <fullName evidence="3">Hydrophobin</fullName>
    </recommendedName>
</protein>
<evidence type="ECO:0008006" key="3">
    <source>
        <dbReference type="Google" id="ProtNLM"/>
    </source>
</evidence>
<dbReference type="EMBL" id="KI964587">
    <property type="protein sequence ID" value="EUC34696.1"/>
    <property type="molecule type" value="Genomic_DNA"/>
</dbReference>
<name>W6YT81_COCC2</name>
<evidence type="ECO:0000313" key="2">
    <source>
        <dbReference type="Proteomes" id="UP000053841"/>
    </source>
</evidence>
<keyword evidence="2" id="KW-1185">Reference proteome</keyword>
<evidence type="ECO:0000313" key="1">
    <source>
        <dbReference type="EMBL" id="EUC34696.1"/>
    </source>
</evidence>